<comment type="caution">
    <text evidence="1">The sequence shown here is derived from an EMBL/GenBank/DDBJ whole genome shotgun (WGS) entry which is preliminary data.</text>
</comment>
<sequence>MYYLIDTNVPLAANGKSSAEPACMRAAAARLRQLQLSEILVLDDGFLILKEYQNKLSPSGQPGVGDAFYLWALRNRSNSRHCELVTLEMAEDGGFAAFPTRPELAAFDLSDRKFVAAALTHPARPPVVNATDSDWHHHREALAQQGVRIEFLCPAEMDRPRR</sequence>
<gene>
    <name evidence="1" type="ORF">Q5H93_18475</name>
</gene>
<name>A0ABT9BES5_9BACT</name>
<organism evidence="1 2">
    <name type="scientific">Hymenobacter aranciens</name>
    <dbReference type="NCBI Taxonomy" id="3063996"/>
    <lineage>
        <taxon>Bacteria</taxon>
        <taxon>Pseudomonadati</taxon>
        <taxon>Bacteroidota</taxon>
        <taxon>Cytophagia</taxon>
        <taxon>Cytophagales</taxon>
        <taxon>Hymenobacteraceae</taxon>
        <taxon>Hymenobacter</taxon>
    </lineage>
</organism>
<dbReference type="RefSeq" id="WP_305008119.1">
    <property type="nucleotide sequence ID" value="NZ_JAUQSY010000013.1"/>
</dbReference>
<proteinExistence type="predicted"/>
<dbReference type="Proteomes" id="UP001176429">
    <property type="component" value="Unassembled WGS sequence"/>
</dbReference>
<accession>A0ABT9BES5</accession>
<evidence type="ECO:0000313" key="2">
    <source>
        <dbReference type="Proteomes" id="UP001176429"/>
    </source>
</evidence>
<protein>
    <recommendedName>
        <fullName evidence="3">PIN domain-containing protein</fullName>
    </recommendedName>
</protein>
<keyword evidence="2" id="KW-1185">Reference proteome</keyword>
<evidence type="ECO:0008006" key="3">
    <source>
        <dbReference type="Google" id="ProtNLM"/>
    </source>
</evidence>
<reference evidence="1" key="1">
    <citation type="submission" date="2023-07" db="EMBL/GenBank/DDBJ databases">
        <authorList>
            <person name="Kim M.K."/>
        </authorList>
    </citation>
    <scope>NUCLEOTIDE SEQUENCE</scope>
    <source>
        <strain evidence="1">ASUV-10-1</strain>
    </source>
</reference>
<evidence type="ECO:0000313" key="1">
    <source>
        <dbReference type="EMBL" id="MDO7876737.1"/>
    </source>
</evidence>
<dbReference type="EMBL" id="JAUQSY010000013">
    <property type="protein sequence ID" value="MDO7876737.1"/>
    <property type="molecule type" value="Genomic_DNA"/>
</dbReference>